<evidence type="ECO:0000256" key="12">
    <source>
        <dbReference type="HAMAP-Rule" id="MF_03193"/>
    </source>
</evidence>
<keyword evidence="6 12" id="KW-0274">FAD</keyword>
<keyword evidence="9 12" id="KW-0503">Monooxygenase</keyword>
<dbReference type="EMBL" id="GDKW01002555">
    <property type="protein sequence ID" value="JAI54040.1"/>
    <property type="molecule type" value="mRNA"/>
</dbReference>
<dbReference type="HAMAP" id="MF_03193">
    <property type="entry name" value="COQ6_monooxygenase"/>
    <property type="match status" value="1"/>
</dbReference>
<comment type="subunit">
    <text evidence="12">Component of a multi-subunit COQ enzyme complex.</text>
</comment>
<evidence type="ECO:0000256" key="6">
    <source>
        <dbReference type="ARBA" id="ARBA00022827"/>
    </source>
</evidence>
<accession>A0A0N7Z8S2</accession>
<dbReference type="GO" id="GO:0120538">
    <property type="term" value="F:2-methoxy-6-polyprenolphenol 4-hydroxylase activity"/>
    <property type="evidence" value="ECO:0007669"/>
    <property type="project" value="UniProtKB-EC"/>
</dbReference>
<dbReference type="GO" id="GO:0106364">
    <property type="term" value="F:4-hydroxy-3-all-trans-polyprenylbenzoate oxygenase activity"/>
    <property type="evidence" value="ECO:0007669"/>
    <property type="project" value="UniProtKB-EC"/>
</dbReference>
<comment type="cofactor">
    <cofactor evidence="1 12">
        <name>FAD</name>
        <dbReference type="ChEBI" id="CHEBI:57692"/>
    </cofactor>
</comment>
<dbReference type="EC" id="1.14.15.45" evidence="12"/>
<evidence type="ECO:0000256" key="9">
    <source>
        <dbReference type="ARBA" id="ARBA00023033"/>
    </source>
</evidence>
<keyword evidence="11 12" id="KW-0472">Membrane</keyword>
<dbReference type="InterPro" id="IPR051205">
    <property type="entry name" value="UbiH/COQ6_monooxygenase"/>
</dbReference>
<comment type="pathway">
    <text evidence="12">Cofactor biosynthesis; ubiquinone biosynthesis.</text>
</comment>
<evidence type="ECO:0000259" key="13">
    <source>
        <dbReference type="Pfam" id="PF01494"/>
    </source>
</evidence>
<dbReference type="InterPro" id="IPR002938">
    <property type="entry name" value="FAD-bd"/>
</dbReference>
<dbReference type="PANTHER" id="PTHR43876">
    <property type="entry name" value="UBIQUINONE BIOSYNTHESIS MONOOXYGENASE COQ6, MITOCHONDRIAL"/>
    <property type="match status" value="1"/>
</dbReference>
<keyword evidence="7" id="KW-0809">Transit peptide</keyword>
<dbReference type="SUPFAM" id="SSF51905">
    <property type="entry name" value="FAD/NAD(P)-binding domain"/>
    <property type="match status" value="1"/>
</dbReference>
<organism evidence="14">
    <name type="scientific">Rhodnius neglectus</name>
    <dbReference type="NCBI Taxonomy" id="72488"/>
    <lineage>
        <taxon>Eukaryota</taxon>
        <taxon>Metazoa</taxon>
        <taxon>Ecdysozoa</taxon>
        <taxon>Arthropoda</taxon>
        <taxon>Hexapoda</taxon>
        <taxon>Insecta</taxon>
        <taxon>Pterygota</taxon>
        <taxon>Neoptera</taxon>
        <taxon>Paraneoptera</taxon>
        <taxon>Hemiptera</taxon>
        <taxon>Heteroptera</taxon>
        <taxon>Panheteroptera</taxon>
        <taxon>Cimicomorpha</taxon>
        <taxon>Reduviidae</taxon>
        <taxon>Triatominae</taxon>
        <taxon>Rhodnius</taxon>
    </lineage>
</organism>
<comment type="catalytic activity">
    <reaction evidence="12">
        <text>a 4-hydroxy-3-(all-trans-polyprenyl)benzoate + 2 reduced [2Fe-2S]-[ferredoxin] + O2 + 2 H(+) = a 3,4-dihydroxy-5-(all-trans-polyprenyl)benzoate + 2 oxidized [2Fe-2S]-[ferredoxin] + H2O</text>
        <dbReference type="Rhea" id="RHEA:81195"/>
        <dbReference type="Rhea" id="RHEA-COMP:9514"/>
        <dbReference type="Rhea" id="RHEA-COMP:10000"/>
        <dbReference type="Rhea" id="RHEA-COMP:10001"/>
        <dbReference type="Rhea" id="RHEA-COMP:10930"/>
        <dbReference type="ChEBI" id="CHEBI:15377"/>
        <dbReference type="ChEBI" id="CHEBI:15378"/>
        <dbReference type="ChEBI" id="CHEBI:15379"/>
        <dbReference type="ChEBI" id="CHEBI:33737"/>
        <dbReference type="ChEBI" id="CHEBI:33738"/>
        <dbReference type="ChEBI" id="CHEBI:64694"/>
        <dbReference type="ChEBI" id="CHEBI:78396"/>
        <dbReference type="EC" id="1.14.15.45"/>
    </reaction>
</comment>
<dbReference type="GO" id="GO:0071949">
    <property type="term" value="F:FAD binding"/>
    <property type="evidence" value="ECO:0007669"/>
    <property type="project" value="InterPro"/>
</dbReference>
<keyword evidence="3 12" id="KW-0285">Flavoprotein</keyword>
<evidence type="ECO:0000256" key="4">
    <source>
        <dbReference type="ARBA" id="ARBA00022688"/>
    </source>
</evidence>
<dbReference type="InterPro" id="IPR018168">
    <property type="entry name" value="Ubi_Hdrlase_CS"/>
</dbReference>
<dbReference type="GO" id="GO:0031314">
    <property type="term" value="C:extrinsic component of mitochondrial inner membrane"/>
    <property type="evidence" value="ECO:0007669"/>
    <property type="project" value="UniProtKB-UniRule"/>
</dbReference>
<keyword evidence="14" id="KW-0830">Ubiquinone</keyword>
<name>A0A0N7Z8S2_9HEMI</name>
<dbReference type="Gene3D" id="3.50.50.60">
    <property type="entry name" value="FAD/NAD(P)-binding domain"/>
    <property type="match status" value="2"/>
</dbReference>
<comment type="function">
    <text evidence="12">FAD-dependent monooxygenase required for two non-consecutive steps during ubiquinone biosynthesis. Required for the C5-ring hydroxylation during ubiquinone biosynthesis by catalyzing the hydroxylation of 4-hydroxy-3-(all-trans-polyprenyl)benzoic acid to 3,4-dihydroxy-5-(all-trans-polyprenyl)benzoic acid. Also acts downstream of coq4, for the C1-hydroxylation during ubiquinone biosynthesis by catalyzing the hydroxylation of 2-methoxy-6-(all-trans-polyprenyl)phenol to 2-methoxy-6-(all-trans-polyprenyl)benzene-1,4-diol. The electrons required for the hydroxylation reaction are funneled indirectly to coq6 from NADPH via a ferredoxin/ferredoxin reductase system.</text>
</comment>
<evidence type="ECO:0000313" key="14">
    <source>
        <dbReference type="EMBL" id="JAI54040.1"/>
    </source>
</evidence>
<dbReference type="NCBIfam" id="TIGR01988">
    <property type="entry name" value="Ubi-OHases"/>
    <property type="match status" value="1"/>
</dbReference>
<protein>
    <recommendedName>
        <fullName evidence="12">Ubiquinone biosynthesis monooxygenase COQ6, mitochondrial</fullName>
        <ecNumber evidence="12">1.14.15.45</ecNumber>
    </recommendedName>
    <alternativeName>
        <fullName evidence="12">2-methoxy-6-polyprenolphenol 4-hydroxylase</fullName>
        <ecNumber evidence="12">1.14.15.46</ecNumber>
    </alternativeName>
</protein>
<dbReference type="PROSITE" id="PS01304">
    <property type="entry name" value="UBIH"/>
    <property type="match status" value="1"/>
</dbReference>
<dbReference type="EC" id="1.14.15.46" evidence="12"/>
<evidence type="ECO:0000256" key="3">
    <source>
        <dbReference type="ARBA" id="ARBA00022630"/>
    </source>
</evidence>
<dbReference type="PANTHER" id="PTHR43876:SF7">
    <property type="entry name" value="UBIQUINONE BIOSYNTHESIS MONOOXYGENASE COQ6, MITOCHONDRIAL"/>
    <property type="match status" value="1"/>
</dbReference>
<evidence type="ECO:0000256" key="7">
    <source>
        <dbReference type="ARBA" id="ARBA00022946"/>
    </source>
</evidence>
<comment type="similarity">
    <text evidence="2 12">Belongs to the UbiH/COQ6 family.</text>
</comment>
<evidence type="ECO:0000256" key="10">
    <source>
        <dbReference type="ARBA" id="ARBA00023128"/>
    </source>
</evidence>
<dbReference type="Pfam" id="PF01494">
    <property type="entry name" value="FAD_binding_3"/>
    <property type="match status" value="2"/>
</dbReference>
<evidence type="ECO:0000256" key="2">
    <source>
        <dbReference type="ARBA" id="ARBA00005349"/>
    </source>
</evidence>
<proteinExistence type="evidence at transcript level"/>
<dbReference type="InterPro" id="IPR000689">
    <property type="entry name" value="UbQ_mOase_COQ6"/>
</dbReference>
<comment type="subcellular location">
    <subcellularLocation>
        <location evidence="12">Mitochondrion inner membrane</location>
        <topology evidence="12">Peripheral membrane protein</topology>
        <orientation evidence="12">Matrix side</orientation>
    </subcellularLocation>
</comment>
<feature type="domain" description="FAD-binding" evidence="13">
    <location>
        <begin position="329"/>
        <end position="372"/>
    </location>
</feature>
<evidence type="ECO:0000256" key="8">
    <source>
        <dbReference type="ARBA" id="ARBA00023002"/>
    </source>
</evidence>
<reference evidence="14" key="1">
    <citation type="journal article" date="2016" name="PLoS Negl. Trop. Dis.">
        <title>A Deep Insight into the Sialome of Rhodnius neglectus, a Vector of Chagas Disease.</title>
        <authorList>
            <person name="Santiago P.B."/>
            <person name="Assumpcao T.C."/>
            <person name="Araujo C.N."/>
            <person name="Bastos I.M."/>
            <person name="Neves D."/>
            <person name="Silva I.G."/>
            <person name="Charneau S."/>
            <person name="Queiroz R.M."/>
            <person name="Raiol T."/>
            <person name="Oliveira J.V."/>
            <person name="Sousa M.V."/>
            <person name="Calvo E."/>
            <person name="Ribeiro J.M."/>
            <person name="Santana J.M."/>
        </authorList>
    </citation>
    <scope>NUCLEOTIDE SEQUENCE</scope>
    <source>
        <tissue evidence="14">Salivary glands</tissue>
    </source>
</reference>
<dbReference type="InterPro" id="IPR036188">
    <property type="entry name" value="FAD/NAD-bd_sf"/>
</dbReference>
<keyword evidence="8 12" id="KW-0560">Oxidoreductase</keyword>
<sequence>MLLNIINRFSTSTTSSFSDIIICGGGMVGTTMACALAKMPCLSDKSITLIEAFPQQNFVPSKSYSNRVSAISPFSKNLLERLGIWKNIKRYQEVHNMKIWGLYPESLLNIDNKENGKVAYIVENSDIIQAVTNEIQTVSNLRVLYKKNVSTVNLQNSPLSLPQIILDDGSEHQCSLLIGADGVNSKVRKAMDINYLTWDYNQMGVVATLEMSERESNNTAWQRFLPEGPIALLPLSNNFSSLVWSTTKTNARNLLNMPNENFVEAVNTSLSKQYNTSDVVKAANETVHTILNTIGLPKTKKTLEQPPNIIDIVNGSRAAFPLGFGHSVQYAISNVILIGDAAHRVHPLAGQGVNLGFQDVDSLVQVLSDAVRNGREIGDIEDLTKYESFCQQNNVPVMTFIELIHRIYTSERGAIQALGDICLQIANAYDPVKTQINKRALFSRSN</sequence>
<dbReference type="InterPro" id="IPR010971">
    <property type="entry name" value="UbiH/COQ6"/>
</dbReference>
<feature type="domain" description="FAD-binding" evidence="13">
    <location>
        <begin position="19"/>
        <end position="276"/>
    </location>
</feature>
<dbReference type="UniPathway" id="UPA00232"/>
<comment type="catalytic activity">
    <reaction evidence="12">
        <text>a 2-methoxy-6-(all-trans-polyprenyl)phenol + 2 reduced [2Fe-2S]-[ferredoxin] + O2 + 2 H(+) = a 2-methoxy-6-(all-trans-polyprenyl)benzene-1,4-diol + 2 oxidized [2Fe-2S]-[ferredoxin] + H2O</text>
        <dbReference type="Rhea" id="RHEA:81183"/>
        <dbReference type="Rhea" id="RHEA-COMP:9551"/>
        <dbReference type="Rhea" id="RHEA-COMP:10000"/>
        <dbReference type="Rhea" id="RHEA-COMP:10001"/>
        <dbReference type="Rhea" id="RHEA-COMP:10858"/>
        <dbReference type="ChEBI" id="CHEBI:15377"/>
        <dbReference type="ChEBI" id="CHEBI:15378"/>
        <dbReference type="ChEBI" id="CHEBI:15379"/>
        <dbReference type="ChEBI" id="CHEBI:33737"/>
        <dbReference type="ChEBI" id="CHEBI:33738"/>
        <dbReference type="ChEBI" id="CHEBI:62731"/>
        <dbReference type="ChEBI" id="CHEBI:84166"/>
        <dbReference type="EC" id="1.14.15.46"/>
    </reaction>
</comment>
<evidence type="ECO:0000256" key="5">
    <source>
        <dbReference type="ARBA" id="ARBA00022792"/>
    </source>
</evidence>
<dbReference type="AlphaFoldDB" id="A0A0N7Z8S2"/>
<gene>
    <name evidence="12" type="primary">coq6</name>
</gene>
<keyword evidence="4 12" id="KW-0831">Ubiquinone biosynthesis</keyword>
<keyword evidence="5 12" id="KW-0999">Mitochondrion inner membrane</keyword>
<dbReference type="FunFam" id="3.50.50.60:FF:000086">
    <property type="entry name" value="Ubiquinone biosynthesis monooxygenase COQ6, mitochondrial"/>
    <property type="match status" value="1"/>
</dbReference>
<dbReference type="GO" id="GO:0016712">
    <property type="term" value="F:oxidoreductase activity, acting on paired donors, with incorporation or reduction of molecular oxygen, reduced flavin or flavoprotein as one donor, and incorporation of one atom of oxygen"/>
    <property type="evidence" value="ECO:0007669"/>
    <property type="project" value="UniProtKB-UniRule"/>
</dbReference>
<keyword evidence="10 12" id="KW-0496">Mitochondrion</keyword>
<dbReference type="PRINTS" id="PR00420">
    <property type="entry name" value="RNGMNOXGNASE"/>
</dbReference>
<evidence type="ECO:0000256" key="11">
    <source>
        <dbReference type="ARBA" id="ARBA00023136"/>
    </source>
</evidence>
<evidence type="ECO:0000256" key="1">
    <source>
        <dbReference type="ARBA" id="ARBA00001974"/>
    </source>
</evidence>